<gene>
    <name evidence="1" type="ORF">HN018_01735</name>
</gene>
<name>A0A6M8HG88_9PROT</name>
<organism evidence="1 2">
    <name type="scientific">Lichenicola cladoniae</name>
    <dbReference type="NCBI Taxonomy" id="1484109"/>
    <lineage>
        <taxon>Bacteria</taxon>
        <taxon>Pseudomonadati</taxon>
        <taxon>Pseudomonadota</taxon>
        <taxon>Alphaproteobacteria</taxon>
        <taxon>Acetobacterales</taxon>
        <taxon>Acetobacteraceae</taxon>
        <taxon>Lichenicola</taxon>
    </lineage>
</organism>
<protein>
    <submittedName>
        <fullName evidence="1">Uncharacterized protein</fullName>
    </submittedName>
</protein>
<proteinExistence type="predicted"/>
<reference evidence="1 2" key="1">
    <citation type="journal article" date="2014" name="World J. Microbiol. Biotechnol.">
        <title>Biodiversity and physiological characteristics of Antarctic and Arctic lichens-associated bacteria.</title>
        <authorList>
            <person name="Lee Y.M."/>
            <person name="Kim E.H."/>
            <person name="Lee H.K."/>
            <person name="Hong S.G."/>
        </authorList>
    </citation>
    <scope>NUCLEOTIDE SEQUENCE [LARGE SCALE GENOMIC DNA]</scope>
    <source>
        <strain evidence="1 2">PAMC 26569</strain>
    </source>
</reference>
<sequence>MLIKITEQKRLKLEIFEHLKPQLVDHGFKLKAAKETFRRQHDGVTDMFQLIFLDNKIDDKPGWRIKLSIAVRVEKVEEIFHQTSNFDQKYQSDTATIGSSLNYLTGVSRDESEFPVNSIDEVPQVCSLILDAFSNFALSYFKRFDVLAEIDRELNTKPLEYNSNRGVPYFRCTTGLIVAKLVGRADYKYLVDVYTEIMRTSDKGFYLKRFQALVDALAALSP</sequence>
<keyword evidence="2" id="KW-1185">Reference proteome</keyword>
<dbReference type="AlphaFoldDB" id="A0A6M8HG88"/>
<evidence type="ECO:0000313" key="1">
    <source>
        <dbReference type="EMBL" id="QKE88937.1"/>
    </source>
</evidence>
<dbReference type="Proteomes" id="UP000500767">
    <property type="component" value="Chromosome"/>
</dbReference>
<dbReference type="KEGG" id="lck:HN018_01735"/>
<dbReference type="RefSeq" id="WP_171836130.1">
    <property type="nucleotide sequence ID" value="NZ_CP053708.1"/>
</dbReference>
<evidence type="ECO:0000313" key="2">
    <source>
        <dbReference type="Proteomes" id="UP000500767"/>
    </source>
</evidence>
<accession>A0A6M8HG88</accession>
<dbReference type="EMBL" id="CP053708">
    <property type="protein sequence ID" value="QKE88937.1"/>
    <property type="molecule type" value="Genomic_DNA"/>
</dbReference>